<organism evidence="1 2">
    <name type="scientific">Melastoma candidum</name>
    <dbReference type="NCBI Taxonomy" id="119954"/>
    <lineage>
        <taxon>Eukaryota</taxon>
        <taxon>Viridiplantae</taxon>
        <taxon>Streptophyta</taxon>
        <taxon>Embryophyta</taxon>
        <taxon>Tracheophyta</taxon>
        <taxon>Spermatophyta</taxon>
        <taxon>Magnoliopsida</taxon>
        <taxon>eudicotyledons</taxon>
        <taxon>Gunneridae</taxon>
        <taxon>Pentapetalae</taxon>
        <taxon>rosids</taxon>
        <taxon>malvids</taxon>
        <taxon>Myrtales</taxon>
        <taxon>Melastomataceae</taxon>
        <taxon>Melastomatoideae</taxon>
        <taxon>Melastomateae</taxon>
        <taxon>Melastoma</taxon>
    </lineage>
</organism>
<proteinExistence type="predicted"/>
<evidence type="ECO:0000313" key="1">
    <source>
        <dbReference type="EMBL" id="KAI4385158.1"/>
    </source>
</evidence>
<keyword evidence="2" id="KW-1185">Reference proteome</keyword>
<reference evidence="2" key="1">
    <citation type="journal article" date="2023" name="Front. Plant Sci.">
        <title>Chromosomal-level genome assembly of Melastoma candidum provides insights into trichome evolution.</title>
        <authorList>
            <person name="Zhong Y."/>
            <person name="Wu W."/>
            <person name="Sun C."/>
            <person name="Zou P."/>
            <person name="Liu Y."/>
            <person name="Dai S."/>
            <person name="Zhou R."/>
        </authorList>
    </citation>
    <scope>NUCLEOTIDE SEQUENCE [LARGE SCALE GENOMIC DNA]</scope>
</reference>
<dbReference type="Proteomes" id="UP001057402">
    <property type="component" value="Chromosome 2"/>
</dbReference>
<dbReference type="EMBL" id="CM042881">
    <property type="protein sequence ID" value="KAI4385158.1"/>
    <property type="molecule type" value="Genomic_DNA"/>
</dbReference>
<protein>
    <submittedName>
        <fullName evidence="1">Uncharacterized protein</fullName>
    </submittedName>
</protein>
<accession>A0ACB9S6C8</accession>
<sequence length="78" mass="8500">MPIVLGVLVFRMEIVNASIGLAEKERELEALTLDLDDKTRVGQKGIDRPGSRSGRVGSFSDRPSSRSGSIDDSRRGIK</sequence>
<comment type="caution">
    <text evidence="1">The sequence shown here is derived from an EMBL/GenBank/DDBJ whole genome shotgun (WGS) entry which is preliminary data.</text>
</comment>
<gene>
    <name evidence="1" type="ORF">MLD38_003216</name>
</gene>
<name>A0ACB9S6C8_9MYRT</name>
<evidence type="ECO:0000313" key="2">
    <source>
        <dbReference type="Proteomes" id="UP001057402"/>
    </source>
</evidence>